<dbReference type="EMBL" id="CAACYJ010000040">
    <property type="protein sequence ID" value="VFB21918.1"/>
    <property type="molecule type" value="Genomic_DNA"/>
</dbReference>
<dbReference type="PROSITE" id="PS51257">
    <property type="entry name" value="PROKAR_LIPOPROTEIN"/>
    <property type="match status" value="1"/>
</dbReference>
<evidence type="ECO:0000313" key="3">
    <source>
        <dbReference type="Proteomes" id="UP000330809"/>
    </source>
</evidence>
<gene>
    <name evidence="1" type="ORF">NCTC10754_02408</name>
    <name evidence="2" type="ORF">NCTC10754_04599</name>
</gene>
<dbReference type="RefSeq" id="WP_095024237.1">
    <property type="nucleotide sequence ID" value="NZ_CAACYJ010000035.1"/>
</dbReference>
<organism evidence="2 3">
    <name type="scientific">Pseudomonas fragi</name>
    <dbReference type="NCBI Taxonomy" id="296"/>
    <lineage>
        <taxon>Bacteria</taxon>
        <taxon>Pseudomonadati</taxon>
        <taxon>Pseudomonadota</taxon>
        <taxon>Gammaproteobacteria</taxon>
        <taxon>Pseudomonadales</taxon>
        <taxon>Pseudomonadaceae</taxon>
        <taxon>Pseudomonas</taxon>
    </lineage>
</organism>
<evidence type="ECO:0000313" key="2">
    <source>
        <dbReference type="EMBL" id="VFB21918.1"/>
    </source>
</evidence>
<reference evidence="2 3" key="1">
    <citation type="submission" date="2019-02" db="EMBL/GenBank/DDBJ databases">
        <authorList>
            <consortium name="Pathogen Informatics"/>
        </authorList>
    </citation>
    <scope>NUCLEOTIDE SEQUENCE [LARGE SCALE GENOMIC DNA]</scope>
    <source>
        <strain evidence="2 3">3012STDY7103891</strain>
    </source>
</reference>
<keyword evidence="2" id="KW-0449">Lipoprotein</keyword>
<dbReference type="EMBL" id="CAACYJ010000035">
    <property type="protein sequence ID" value="VFB19800.1"/>
    <property type="molecule type" value="Genomic_DNA"/>
</dbReference>
<name>A0A449IR58_PSEFR</name>
<sequence length="140" mass="14299">MRILIGALAVAFLAGCASSPIPVSQAKPVPSDELYAFQSKPAGESSVITVVRDSGMVGSGCDIVVYVDGRKAGKIGTSQRASFYLPAGNINLGAGLAGSGLCAGAAIRTISASVQANKESLYRISGDMSGFYIGPYVDYN</sequence>
<protein>
    <submittedName>
        <fullName evidence="2">Lipoprotein</fullName>
    </submittedName>
</protein>
<proteinExistence type="predicted"/>
<evidence type="ECO:0000313" key="1">
    <source>
        <dbReference type="EMBL" id="VFB19800.1"/>
    </source>
</evidence>
<dbReference type="AlphaFoldDB" id="A0A449IR58"/>
<dbReference type="Proteomes" id="UP000330809">
    <property type="component" value="Unassembled WGS sequence"/>
</dbReference>
<accession>A0A449IR58</accession>